<dbReference type="SUPFAM" id="SSF52833">
    <property type="entry name" value="Thioredoxin-like"/>
    <property type="match status" value="1"/>
</dbReference>
<dbReference type="InterPro" id="IPR024253">
    <property type="entry name" value="Phosducin_thioredoxin-like_dom"/>
</dbReference>
<reference evidence="4 5" key="1">
    <citation type="journal article" date="2023" name="Commun. Biol.">
        <title>Genome analysis of Parmales, the sister group of diatoms, reveals the evolutionary specialization of diatoms from phago-mixotrophs to photoautotrophs.</title>
        <authorList>
            <person name="Ban H."/>
            <person name="Sato S."/>
            <person name="Yoshikawa S."/>
            <person name="Yamada K."/>
            <person name="Nakamura Y."/>
            <person name="Ichinomiya M."/>
            <person name="Sato N."/>
            <person name="Blanc-Mathieu R."/>
            <person name="Endo H."/>
            <person name="Kuwata A."/>
            <person name="Ogata H."/>
        </authorList>
    </citation>
    <scope>NUCLEOTIDE SEQUENCE [LARGE SCALE GENOMIC DNA]</scope>
</reference>
<evidence type="ECO:0000313" key="4">
    <source>
        <dbReference type="EMBL" id="GMI39245.1"/>
    </source>
</evidence>
<keyword evidence="5" id="KW-1185">Reference proteome</keyword>
<evidence type="ECO:0000256" key="2">
    <source>
        <dbReference type="SAM" id="MobiDB-lite"/>
    </source>
</evidence>
<evidence type="ECO:0000313" key="5">
    <source>
        <dbReference type="Proteomes" id="UP001165060"/>
    </source>
</evidence>
<proteinExistence type="inferred from homology"/>
<gene>
    <name evidence="4" type="ORF">TeGR_g11105</name>
</gene>
<accession>A0ABQ6N375</accession>
<dbReference type="Pfam" id="PF02114">
    <property type="entry name" value="Phosducin"/>
    <property type="match status" value="1"/>
</dbReference>
<dbReference type="Gene3D" id="3.40.30.10">
    <property type="entry name" value="Glutaredoxin"/>
    <property type="match status" value="1"/>
</dbReference>
<feature type="region of interest" description="Disordered" evidence="2">
    <location>
        <begin position="60"/>
        <end position="86"/>
    </location>
</feature>
<evidence type="ECO:0000259" key="3">
    <source>
        <dbReference type="Pfam" id="PF02114"/>
    </source>
</evidence>
<comment type="similarity">
    <text evidence="1">Belongs to the phosducin family.</text>
</comment>
<dbReference type="PANTHER" id="PTHR45809">
    <property type="entry name" value="VIRAL IAP-ASSOCIATED FACTOR HOMOLOG"/>
    <property type="match status" value="1"/>
</dbReference>
<comment type="caution">
    <text evidence="4">The sequence shown here is derived from an EMBL/GenBank/DDBJ whole genome shotgun (WGS) entry which is preliminary data.</text>
</comment>
<protein>
    <recommendedName>
        <fullName evidence="3">Phosducin domain-containing protein</fullName>
    </recommendedName>
</protein>
<dbReference type="Proteomes" id="UP001165060">
    <property type="component" value="Unassembled WGS sequence"/>
</dbReference>
<sequence length="276" mass="30608">MSGLTNYDLAKPTYAFSGETSEFEDVLMDHGVITKEQALLNKGMKDTEVARVLKKDAAAPVQTDYHNDAESDEGEGEGEGSDFDDDDDFLDSYRKQRLTDLKSSAEKKARGRFGQVFEINRSDWAVEVNTGSENGQWVVIALTSPAVPECEVIEGLLPSLADKFADTKFLKIRSTAAIERWPDANLPTIFCYRDGEMQHQLLGHDACGGPCSSAARVEWRLKALGVLESSDMEKDVPRDRAKVTVTKTNNHMSENRMGGSKLETYGTSDDEDNYDE</sequence>
<dbReference type="PANTHER" id="PTHR45809:SF3">
    <property type="entry name" value="VIRAL IAP-ASSOCIATED FACTOR HOMOLOG"/>
    <property type="match status" value="1"/>
</dbReference>
<feature type="domain" description="Phosducin" evidence="3">
    <location>
        <begin position="85"/>
        <end position="200"/>
    </location>
</feature>
<dbReference type="EMBL" id="BRYB01002075">
    <property type="protein sequence ID" value="GMI39245.1"/>
    <property type="molecule type" value="Genomic_DNA"/>
</dbReference>
<dbReference type="InterPro" id="IPR036249">
    <property type="entry name" value="Thioredoxin-like_sf"/>
</dbReference>
<organism evidence="4 5">
    <name type="scientific">Tetraparma gracilis</name>
    <dbReference type="NCBI Taxonomy" id="2962635"/>
    <lineage>
        <taxon>Eukaryota</taxon>
        <taxon>Sar</taxon>
        <taxon>Stramenopiles</taxon>
        <taxon>Ochrophyta</taxon>
        <taxon>Bolidophyceae</taxon>
        <taxon>Parmales</taxon>
        <taxon>Triparmaceae</taxon>
        <taxon>Tetraparma</taxon>
    </lineage>
</organism>
<name>A0ABQ6N375_9STRA</name>
<feature type="compositionally biased region" description="Acidic residues" evidence="2">
    <location>
        <begin position="70"/>
        <end position="86"/>
    </location>
</feature>
<dbReference type="InterPro" id="IPR051498">
    <property type="entry name" value="Phosducin-like_chap/apop_reg"/>
</dbReference>
<feature type="region of interest" description="Disordered" evidence="2">
    <location>
        <begin position="235"/>
        <end position="276"/>
    </location>
</feature>
<evidence type="ECO:0000256" key="1">
    <source>
        <dbReference type="ARBA" id="ARBA00009686"/>
    </source>
</evidence>